<reference evidence="2 3" key="1">
    <citation type="submission" date="2021-07" db="EMBL/GenBank/DDBJ databases">
        <title>Actinomadura sp. PM05-2 isolated from lichen.</title>
        <authorList>
            <person name="Somphong A."/>
            <person name="Phongsopitanun W."/>
            <person name="Tanasupawat S."/>
            <person name="Peongsungnone V."/>
        </authorList>
    </citation>
    <scope>NUCLEOTIDE SEQUENCE [LARGE SCALE GENOMIC DNA]</scope>
    <source>
        <strain evidence="2 3">PM05-2</strain>
    </source>
</reference>
<dbReference type="Proteomes" id="UP000774570">
    <property type="component" value="Unassembled WGS sequence"/>
</dbReference>
<evidence type="ECO:0000313" key="3">
    <source>
        <dbReference type="Proteomes" id="UP000774570"/>
    </source>
</evidence>
<feature type="region of interest" description="Disordered" evidence="1">
    <location>
        <begin position="239"/>
        <end position="259"/>
    </location>
</feature>
<dbReference type="RefSeq" id="WP_220165238.1">
    <property type="nucleotide sequence ID" value="NZ_JAIBOA010000005.1"/>
</dbReference>
<name>A0ABS7FQA3_9ACTN</name>
<evidence type="ECO:0000256" key="1">
    <source>
        <dbReference type="SAM" id="MobiDB-lite"/>
    </source>
</evidence>
<evidence type="ECO:0008006" key="4">
    <source>
        <dbReference type="Google" id="ProtNLM"/>
    </source>
</evidence>
<gene>
    <name evidence="2" type="ORF">K1Y72_09420</name>
</gene>
<accession>A0ABS7FQA3</accession>
<keyword evidence="3" id="KW-1185">Reference proteome</keyword>
<feature type="compositionally biased region" description="Low complexity" evidence="1">
    <location>
        <begin position="239"/>
        <end position="248"/>
    </location>
</feature>
<proteinExistence type="predicted"/>
<dbReference type="EMBL" id="JAIBOA010000005">
    <property type="protein sequence ID" value="MBW8482583.1"/>
    <property type="molecule type" value="Genomic_DNA"/>
</dbReference>
<organism evidence="2 3">
    <name type="scientific">Actinomadura parmotrematis</name>
    <dbReference type="NCBI Taxonomy" id="2864039"/>
    <lineage>
        <taxon>Bacteria</taxon>
        <taxon>Bacillati</taxon>
        <taxon>Actinomycetota</taxon>
        <taxon>Actinomycetes</taxon>
        <taxon>Streptosporangiales</taxon>
        <taxon>Thermomonosporaceae</taxon>
        <taxon>Actinomadura</taxon>
    </lineage>
</organism>
<evidence type="ECO:0000313" key="2">
    <source>
        <dbReference type="EMBL" id="MBW8482583.1"/>
    </source>
</evidence>
<comment type="caution">
    <text evidence="2">The sequence shown here is derived from an EMBL/GenBank/DDBJ whole genome shotgun (WGS) entry which is preliminary data.</text>
</comment>
<sequence length="277" mass="29652">MHAELRRLEKERRTGVLHAGDEGAFHVADGAVAFARSRRATGLDRLVVESGAVSAEDWGRIRLGEHGDLRADRQPWGTVPIRRSQLETFALLALFDAAFFLLESASAPVFEEGPAHWLAPVCRVTPATLAHECERRRDGAATPWPSSLADRAPVVPVTRIRRQRVILTGLEAELLVNADGRRSPAELAMDLGRTTYGCLLAVRSLVAAGLVQPPAVQPPVPDAPDAPAAVPAVPGAALGGRRAAGTAPERPAGTDSWWTPPDLDVLVRLRAALEELA</sequence>
<protein>
    <recommendedName>
        <fullName evidence="4">MarR family transcriptional regulator</fullName>
    </recommendedName>
</protein>